<evidence type="ECO:0000313" key="2">
    <source>
        <dbReference type="Proteomes" id="UP000286912"/>
    </source>
</evidence>
<protein>
    <recommendedName>
        <fullName evidence="3">LysB family phage lysis regulatory protein</fullName>
    </recommendedName>
</protein>
<proteinExistence type="predicted"/>
<dbReference type="Proteomes" id="UP000286912">
    <property type="component" value="Unassembled WGS sequence"/>
</dbReference>
<dbReference type="AlphaFoldDB" id="A0A3S0WNA5"/>
<evidence type="ECO:0000313" key="1">
    <source>
        <dbReference type="EMBL" id="RUR46198.1"/>
    </source>
</evidence>
<dbReference type="OrthoDB" id="8658549at2"/>
<dbReference type="EMBL" id="RZHD01000005">
    <property type="protein sequence ID" value="RUR46198.1"/>
    <property type="molecule type" value="Genomic_DNA"/>
</dbReference>
<name>A0A3S0WNA5_9GAMM</name>
<organism evidence="1 2">
    <name type="scientific">Vreelandella populi</name>
    <dbReference type="NCBI Taxonomy" id="2498858"/>
    <lineage>
        <taxon>Bacteria</taxon>
        <taxon>Pseudomonadati</taxon>
        <taxon>Pseudomonadota</taxon>
        <taxon>Gammaproteobacteria</taxon>
        <taxon>Oceanospirillales</taxon>
        <taxon>Halomonadaceae</taxon>
        <taxon>Vreelandella</taxon>
    </lineage>
</organism>
<keyword evidence="2" id="KW-1185">Reference proteome</keyword>
<sequence>MHGRRRTGADSMSRLLAALAILLLVVLITWALWQRTNAAEARADLAEQQLAESLQREQESIVVINALWENARRLEAQRRALVDQQATLSRVATNRLATIEDLHRENATLRDWAGTRLPAAVIRLRNRPAVTGAHDYYQSVRDAEPLHPASK</sequence>
<gene>
    <name evidence="1" type="ORF">ELY37_09420</name>
</gene>
<reference evidence="1 2" key="1">
    <citation type="submission" date="2018-12" db="EMBL/GenBank/DDBJ databases">
        <title>three novel Halomonas strain isolated from plants.</title>
        <authorList>
            <person name="Sun C."/>
        </authorList>
    </citation>
    <scope>NUCLEOTIDE SEQUENCE [LARGE SCALE GENOMIC DNA]</scope>
    <source>
        <strain evidence="1 2">RC</strain>
    </source>
</reference>
<accession>A0A3S0WNA5</accession>
<dbReference type="InterPro" id="IPR020000">
    <property type="entry name" value="Phage_P2_LysB"/>
</dbReference>
<evidence type="ECO:0008006" key="3">
    <source>
        <dbReference type="Google" id="ProtNLM"/>
    </source>
</evidence>
<dbReference type="NCBIfam" id="TIGR03495">
    <property type="entry name" value="phage_LysB"/>
    <property type="match status" value="1"/>
</dbReference>
<comment type="caution">
    <text evidence="1">The sequence shown here is derived from an EMBL/GenBank/DDBJ whole genome shotgun (WGS) entry which is preliminary data.</text>
</comment>